<dbReference type="AlphaFoldDB" id="A0AAV1TZM0"/>
<reference evidence="1" key="1">
    <citation type="submission" date="2024-01" db="EMBL/GenBank/DDBJ databases">
        <authorList>
            <person name="Webb A."/>
        </authorList>
    </citation>
    <scope>NUCLEOTIDE SEQUENCE</scope>
    <source>
        <strain evidence="1">Pm1</strain>
    </source>
</reference>
<dbReference type="EMBL" id="CAKLBY020000117">
    <property type="protein sequence ID" value="CAK7927865.1"/>
    <property type="molecule type" value="Genomic_DNA"/>
</dbReference>
<dbReference type="Proteomes" id="UP001162060">
    <property type="component" value="Unassembled WGS sequence"/>
</dbReference>
<protein>
    <submittedName>
        <fullName evidence="1">Uncharacterized protein</fullName>
    </submittedName>
</protein>
<sequence length="169" mass="19074">MYRDRRNPVHDNGTNQDQIIIVESLVYYFNVWVGDLAGQEAILGMDFMVPAGVRLDLADGALCLPEEIRIHLSGRRPAYGSKIQHVKSKEQHVVIPVGESREVKIGIGGAKMKLRVARRPDWVPTVISGLGKTKYLQMTNIGDREIILPTHTILGLWPKAIWYHELKVL</sequence>
<evidence type="ECO:0000313" key="2">
    <source>
        <dbReference type="Proteomes" id="UP001162060"/>
    </source>
</evidence>
<proteinExistence type="predicted"/>
<evidence type="ECO:0000313" key="1">
    <source>
        <dbReference type="EMBL" id="CAK7927865.1"/>
    </source>
</evidence>
<name>A0AAV1TZM0_9STRA</name>
<comment type="caution">
    <text evidence="1">The sequence shown here is derived from an EMBL/GenBank/DDBJ whole genome shotgun (WGS) entry which is preliminary data.</text>
</comment>
<gene>
    <name evidence="1" type="ORF">PM001_LOCUS13015</name>
</gene>
<accession>A0AAV1TZM0</accession>
<organism evidence="1 2">
    <name type="scientific">Peronospora matthiolae</name>
    <dbReference type="NCBI Taxonomy" id="2874970"/>
    <lineage>
        <taxon>Eukaryota</taxon>
        <taxon>Sar</taxon>
        <taxon>Stramenopiles</taxon>
        <taxon>Oomycota</taxon>
        <taxon>Peronosporomycetes</taxon>
        <taxon>Peronosporales</taxon>
        <taxon>Peronosporaceae</taxon>
        <taxon>Peronospora</taxon>
    </lineage>
</organism>